<keyword evidence="2" id="KW-1185">Reference proteome</keyword>
<name>A0ABT9IGT7_9ACTN</name>
<evidence type="ECO:0000313" key="1">
    <source>
        <dbReference type="EMBL" id="MDP5184789.1"/>
    </source>
</evidence>
<protein>
    <submittedName>
        <fullName evidence="1">Uncharacterized protein</fullName>
    </submittedName>
</protein>
<proteinExistence type="predicted"/>
<dbReference type="Proteomes" id="UP001233673">
    <property type="component" value="Unassembled WGS sequence"/>
</dbReference>
<dbReference type="RefSeq" id="WP_306001334.1">
    <property type="nucleotide sequence ID" value="NZ_JASNFN010000031.1"/>
</dbReference>
<sequence>MSRAFTRAQIDTMGPQELAANADAINAWAAAGAVEGQAPPTPATTFTVEQLQAMSAEEMAVNIDAVNASLRGHGAA</sequence>
<reference evidence="2" key="1">
    <citation type="submission" date="2023-05" db="EMBL/GenBank/DDBJ databases">
        <title>Draft genome of Pseudofrankia sp. BMG5.37.</title>
        <authorList>
            <person name="Gtari M."/>
            <person name="Ghodhbane F."/>
            <person name="Sbissi I."/>
        </authorList>
    </citation>
    <scope>NUCLEOTIDE SEQUENCE [LARGE SCALE GENOMIC DNA]</scope>
    <source>
        <strain evidence="2">BMG 814</strain>
    </source>
</reference>
<gene>
    <name evidence="1" type="ORF">QOZ88_19320</name>
</gene>
<accession>A0ABT9IGT7</accession>
<organism evidence="1 2">
    <name type="scientific">Blastococcus carthaginiensis</name>
    <dbReference type="NCBI Taxonomy" id="3050034"/>
    <lineage>
        <taxon>Bacteria</taxon>
        <taxon>Bacillati</taxon>
        <taxon>Actinomycetota</taxon>
        <taxon>Actinomycetes</taxon>
        <taxon>Geodermatophilales</taxon>
        <taxon>Geodermatophilaceae</taxon>
        <taxon>Blastococcus</taxon>
    </lineage>
</organism>
<dbReference type="EMBL" id="JASNFN010000031">
    <property type="protein sequence ID" value="MDP5184789.1"/>
    <property type="molecule type" value="Genomic_DNA"/>
</dbReference>
<comment type="caution">
    <text evidence="1">The sequence shown here is derived from an EMBL/GenBank/DDBJ whole genome shotgun (WGS) entry which is preliminary data.</text>
</comment>
<evidence type="ECO:0000313" key="2">
    <source>
        <dbReference type="Proteomes" id="UP001233673"/>
    </source>
</evidence>